<proteinExistence type="predicted"/>
<evidence type="ECO:0000259" key="2">
    <source>
        <dbReference type="Pfam" id="PF05048"/>
    </source>
</evidence>
<feature type="domain" description="Periplasmic copper-binding protein NosD beta helix" evidence="2">
    <location>
        <begin position="302"/>
        <end position="420"/>
    </location>
</feature>
<gene>
    <name evidence="3" type="ORF">SAMN04488514_10227</name>
</gene>
<protein>
    <submittedName>
        <fullName evidence="3">Right handed beta helix region</fullName>
    </submittedName>
</protein>
<keyword evidence="1" id="KW-0472">Membrane</keyword>
<dbReference type="InterPro" id="IPR007742">
    <property type="entry name" value="NosD_dom"/>
</dbReference>
<organism evidence="3 4">
    <name type="scientific">Kriegella aquimaris</name>
    <dbReference type="NCBI Taxonomy" id="192904"/>
    <lineage>
        <taxon>Bacteria</taxon>
        <taxon>Pseudomonadati</taxon>
        <taxon>Bacteroidota</taxon>
        <taxon>Flavobacteriia</taxon>
        <taxon>Flavobacteriales</taxon>
        <taxon>Flavobacteriaceae</taxon>
        <taxon>Kriegella</taxon>
    </lineage>
</organism>
<dbReference type="RefSeq" id="WP_089886312.1">
    <property type="nucleotide sequence ID" value="NZ_FNGV01000002.1"/>
</dbReference>
<dbReference type="STRING" id="192904.SAMN04488514_10227"/>
<dbReference type="Pfam" id="PF05048">
    <property type="entry name" value="NosD"/>
    <property type="match status" value="1"/>
</dbReference>
<dbReference type="InterPro" id="IPR012334">
    <property type="entry name" value="Pectin_lyas_fold"/>
</dbReference>
<feature type="transmembrane region" description="Helical" evidence="1">
    <location>
        <begin position="21"/>
        <end position="41"/>
    </location>
</feature>
<reference evidence="3 4" key="1">
    <citation type="submission" date="2016-10" db="EMBL/GenBank/DDBJ databases">
        <authorList>
            <person name="de Groot N.N."/>
        </authorList>
    </citation>
    <scope>NUCLEOTIDE SEQUENCE [LARGE SCALE GENOMIC DNA]</scope>
    <source>
        <strain evidence="3 4">DSM 19886</strain>
    </source>
</reference>
<dbReference type="AlphaFoldDB" id="A0A1G9LF92"/>
<keyword evidence="4" id="KW-1185">Reference proteome</keyword>
<accession>A0A1G9LF92</accession>
<evidence type="ECO:0000256" key="1">
    <source>
        <dbReference type="SAM" id="Phobius"/>
    </source>
</evidence>
<evidence type="ECO:0000313" key="4">
    <source>
        <dbReference type="Proteomes" id="UP000199440"/>
    </source>
</evidence>
<dbReference type="OrthoDB" id="5381604at2"/>
<keyword evidence="1" id="KW-0812">Transmembrane</keyword>
<sequence>MRKHYFQKEDLSKITRFKRSLLQNLSAGGFITILFLVPQLSQAQNKVQGEKFIVEPPTLENLGFEWYIDGDDNRNATVKVEYRKAESGNEWKEGMPLLRIGGEHIERAGIDYTTPHMFAGSILDLNIGTGYEARFTLEDPDGVDGEAVKVVIVATRAEPKAYREGRVRHVYSQYYTGEKEEPNYPGLVSAYGGSTHTKGDWYVVAEDPVQPGDIIKIHGGLYQAPLLNYPDWNNIPFDGTYWFTQKGTAERPIVIEAAGDGEVIFDGAGALNLFNVMATDHHTFQGLTFRNVDRVFEAGRKHLAGASNLTVRNCRFENVGEGIRTEYAGSKNFLIQDNVILGRDDRYRLYGWAAHREGLIPYGTHLMDSYYGIKVYGSGHVIAYNSIAFFHDAIGISTYGTPEKEQELKAVSNDIYNNDLHLLVDDFVEADGGVHNIRVMRNRGVNTAQSGISAQPVFGGPAYYIRNVLYNINKGGALKIHGGVPGLTAYHNTFIAENNGGGAHPNSNYRNNLFLGSDGPTYIAKFPYTTTYSVADYNGYRPNQGPESLENQYRWLSPNGEEVEFKTLKSLSKASSLEKHGIMVDYDIFEDLQKPVQAPVGTPLGDMPGPVYHAVDLNFKLNPKGRAVDAGVIIPNVNDGFNGKAPDLGALEVGGPAVIYGARYLDPGQEFYR</sequence>
<dbReference type="SUPFAM" id="SSF51126">
    <property type="entry name" value="Pectin lyase-like"/>
    <property type="match status" value="1"/>
</dbReference>
<dbReference type="EMBL" id="FNGV01000002">
    <property type="protein sequence ID" value="SDL60185.1"/>
    <property type="molecule type" value="Genomic_DNA"/>
</dbReference>
<dbReference type="InterPro" id="IPR011050">
    <property type="entry name" value="Pectin_lyase_fold/virulence"/>
</dbReference>
<dbReference type="Proteomes" id="UP000199440">
    <property type="component" value="Unassembled WGS sequence"/>
</dbReference>
<dbReference type="Gene3D" id="2.160.20.10">
    <property type="entry name" value="Single-stranded right-handed beta-helix, Pectin lyase-like"/>
    <property type="match status" value="1"/>
</dbReference>
<keyword evidence="1" id="KW-1133">Transmembrane helix</keyword>
<evidence type="ECO:0000313" key="3">
    <source>
        <dbReference type="EMBL" id="SDL60185.1"/>
    </source>
</evidence>
<name>A0A1G9LF92_9FLAO</name>